<name>A0A1C6VW00_9ACTN</name>
<sequence>MGLRALVGTEGADGTYVARHVQHDGCPTMVVPALSVLLHELCGHSPERAAAVLLQNDWSRLYAVPGTGSTGHVAGVPSEGYPVETGRIVEARAGDREWAYLFGGHRLHVYLGVFPERGPKRWEAWACWSLHELGDLSQLDLLEVQKAGYAAQWRASDYRGYMEAVREAARDSTRIQLMQAGR</sequence>
<proteinExistence type="predicted"/>
<keyword evidence="2" id="KW-1185">Reference proteome</keyword>
<protein>
    <submittedName>
        <fullName evidence="1">Uncharacterized protein</fullName>
    </submittedName>
</protein>
<accession>A0A1C6VW00</accession>
<dbReference type="RefSeq" id="WP_091105709.1">
    <property type="nucleotide sequence ID" value="NZ_FMHZ01000002.1"/>
</dbReference>
<organism evidence="1 2">
    <name type="scientific">Micromonospora citrea</name>
    <dbReference type="NCBI Taxonomy" id="47855"/>
    <lineage>
        <taxon>Bacteria</taxon>
        <taxon>Bacillati</taxon>
        <taxon>Actinomycetota</taxon>
        <taxon>Actinomycetes</taxon>
        <taxon>Micromonosporales</taxon>
        <taxon>Micromonosporaceae</taxon>
        <taxon>Micromonospora</taxon>
    </lineage>
</organism>
<dbReference type="AlphaFoldDB" id="A0A1C6VW00"/>
<gene>
    <name evidence="1" type="ORF">GA0070606_5412</name>
</gene>
<evidence type="ECO:0000313" key="1">
    <source>
        <dbReference type="EMBL" id="SCL70476.1"/>
    </source>
</evidence>
<dbReference type="OrthoDB" id="3355617at2"/>
<dbReference type="Proteomes" id="UP000199001">
    <property type="component" value="Unassembled WGS sequence"/>
</dbReference>
<dbReference type="EMBL" id="FMHZ01000002">
    <property type="protein sequence ID" value="SCL70476.1"/>
    <property type="molecule type" value="Genomic_DNA"/>
</dbReference>
<reference evidence="2" key="1">
    <citation type="submission" date="2016-06" db="EMBL/GenBank/DDBJ databases">
        <authorList>
            <person name="Varghese N."/>
            <person name="Submissions Spin"/>
        </authorList>
    </citation>
    <scope>NUCLEOTIDE SEQUENCE [LARGE SCALE GENOMIC DNA]</scope>
    <source>
        <strain evidence="2">DSM 43903</strain>
    </source>
</reference>
<dbReference type="STRING" id="47855.GA0070606_5412"/>
<evidence type="ECO:0000313" key="2">
    <source>
        <dbReference type="Proteomes" id="UP000199001"/>
    </source>
</evidence>